<keyword evidence="3" id="KW-1185">Reference proteome</keyword>
<protein>
    <submittedName>
        <fullName evidence="2">Uncharacterized protein</fullName>
    </submittedName>
</protein>
<evidence type="ECO:0000313" key="2">
    <source>
        <dbReference type="EMBL" id="EJK62071.1"/>
    </source>
</evidence>
<gene>
    <name evidence="2" type="ORF">THAOC_17333</name>
</gene>
<dbReference type="AlphaFoldDB" id="K0SMB8"/>
<accession>K0SMB8</accession>
<reference evidence="2 3" key="1">
    <citation type="journal article" date="2012" name="Genome Biol.">
        <title>Genome and low-iron response of an oceanic diatom adapted to chronic iron limitation.</title>
        <authorList>
            <person name="Lommer M."/>
            <person name="Specht M."/>
            <person name="Roy A.S."/>
            <person name="Kraemer L."/>
            <person name="Andreson R."/>
            <person name="Gutowska M.A."/>
            <person name="Wolf J."/>
            <person name="Bergner S.V."/>
            <person name="Schilhabel M.B."/>
            <person name="Klostermeier U.C."/>
            <person name="Beiko R.G."/>
            <person name="Rosenstiel P."/>
            <person name="Hippler M."/>
            <person name="Laroche J."/>
        </authorList>
    </citation>
    <scope>NUCLEOTIDE SEQUENCE [LARGE SCALE GENOMIC DNA]</scope>
    <source>
        <strain evidence="2 3">CCMP1005</strain>
    </source>
</reference>
<name>K0SMB8_THAOC</name>
<feature type="region of interest" description="Disordered" evidence="1">
    <location>
        <begin position="1"/>
        <end position="23"/>
    </location>
</feature>
<dbReference type="EMBL" id="AGNL01019143">
    <property type="protein sequence ID" value="EJK62071.1"/>
    <property type="molecule type" value="Genomic_DNA"/>
</dbReference>
<dbReference type="Proteomes" id="UP000266841">
    <property type="component" value="Unassembled WGS sequence"/>
</dbReference>
<evidence type="ECO:0000256" key="1">
    <source>
        <dbReference type="SAM" id="MobiDB-lite"/>
    </source>
</evidence>
<evidence type="ECO:0000313" key="3">
    <source>
        <dbReference type="Proteomes" id="UP000266841"/>
    </source>
</evidence>
<organism evidence="2 3">
    <name type="scientific">Thalassiosira oceanica</name>
    <name type="common">Marine diatom</name>
    <dbReference type="NCBI Taxonomy" id="159749"/>
    <lineage>
        <taxon>Eukaryota</taxon>
        <taxon>Sar</taxon>
        <taxon>Stramenopiles</taxon>
        <taxon>Ochrophyta</taxon>
        <taxon>Bacillariophyta</taxon>
        <taxon>Coscinodiscophyceae</taxon>
        <taxon>Thalassiosirophycidae</taxon>
        <taxon>Thalassiosirales</taxon>
        <taxon>Thalassiosiraceae</taxon>
        <taxon>Thalassiosira</taxon>
    </lineage>
</organism>
<comment type="caution">
    <text evidence="2">The sequence shown here is derived from an EMBL/GenBank/DDBJ whole genome shotgun (WGS) entry which is preliminary data.</text>
</comment>
<proteinExistence type="predicted"/>
<sequence length="333" mass="37490">MTVRRRNGHDHGTATSVAETGGPEVARAAPQYNRGGLCARRCRRRRCDIAPKLFGHQDDNEGIRLRRREADGPIPQIPAVWADVFGSFIVGVEVGKAPEAAGGSARRPWQCRYDPVAAVPIRARYHRRPGQKVRRLEVAALLYHKVARRAFNSRSTTKESGDANARGMALFPGFRRLIVGFEVGKARLSGGRRRPPAARHEGRGNADTIPWLRFVSASVIIVGPAKRCVGEACFVRMVGSDREWRGQEKKSPCVRQFEFPPDIKDSRRGKESEEWRKRIQQFTTKRVQVPSALSKLWLDKSLTFSGDPTRTLGRHHPESCLYRRRVTIESGRL</sequence>